<evidence type="ECO:0000313" key="1">
    <source>
        <dbReference type="EMBL" id="DAF49256.1"/>
    </source>
</evidence>
<proteinExistence type="predicted"/>
<dbReference type="EMBL" id="BK032578">
    <property type="protein sequence ID" value="DAF49256.1"/>
    <property type="molecule type" value="Genomic_DNA"/>
</dbReference>
<sequence length="104" mass="11834">MTLDRLEKNAEIVAGNLDEAKRYAAMAHAAKDEQRQEADWYIEMARRHLEFNNAGLTLVDRMAAEYAQEHAQEGPGVMAMHRFRRAQWAKETAQIQAMVAGFGK</sequence>
<reference evidence="1" key="1">
    <citation type="journal article" date="2021" name="Proc. Natl. Acad. Sci. U.S.A.">
        <title>A Catalog of Tens of Thousands of Viruses from Human Metagenomes Reveals Hidden Associations with Chronic Diseases.</title>
        <authorList>
            <person name="Tisza M.J."/>
            <person name="Buck C.B."/>
        </authorList>
    </citation>
    <scope>NUCLEOTIDE SEQUENCE</scope>
    <source>
        <strain evidence="1">CtrNG92</strain>
    </source>
</reference>
<protein>
    <submittedName>
        <fullName evidence="1">Uncharacterized protein</fullName>
    </submittedName>
</protein>
<name>A0A8S5SEA1_9CAUD</name>
<accession>A0A8S5SEA1</accession>
<organism evidence="1">
    <name type="scientific">Caudovirales sp. ctrNG92</name>
    <dbReference type="NCBI Taxonomy" id="2827638"/>
    <lineage>
        <taxon>Viruses</taxon>
        <taxon>Duplodnaviria</taxon>
        <taxon>Heunggongvirae</taxon>
        <taxon>Uroviricota</taxon>
        <taxon>Caudoviricetes</taxon>
    </lineage>
</organism>